<evidence type="ECO:0000256" key="3">
    <source>
        <dbReference type="ARBA" id="ARBA00023157"/>
    </source>
</evidence>
<organism evidence="7 8">
    <name type="scientific">Chitinophaga caseinilytica</name>
    <dbReference type="NCBI Taxonomy" id="2267521"/>
    <lineage>
        <taxon>Bacteria</taxon>
        <taxon>Pseudomonadati</taxon>
        <taxon>Bacteroidota</taxon>
        <taxon>Chitinophagia</taxon>
        <taxon>Chitinophagales</taxon>
        <taxon>Chitinophagaceae</taxon>
        <taxon>Chitinophaga</taxon>
    </lineage>
</organism>
<accession>A0ABZ2ZAA1</accession>
<evidence type="ECO:0000256" key="5">
    <source>
        <dbReference type="SAM" id="SignalP"/>
    </source>
</evidence>
<evidence type="ECO:0000256" key="4">
    <source>
        <dbReference type="ARBA" id="ARBA00023284"/>
    </source>
</evidence>
<proteinExistence type="predicted"/>
<evidence type="ECO:0000313" key="8">
    <source>
        <dbReference type="Proteomes" id="UP001449657"/>
    </source>
</evidence>
<dbReference type="PANTHER" id="PTHR42852:SF6">
    <property type="entry name" value="THIOL:DISULFIDE INTERCHANGE PROTEIN DSBE"/>
    <property type="match status" value="1"/>
</dbReference>
<sequence length="376" mass="40808">MKRLQILPAVLLLPALVHAQTKYAVKGKVGSHNAPTQAYLIYTVDGDQKKDSSTLKNGEFSFSGSVAGITKATVVMDYGPNAPRSSRNGESVKIYLEPGTVNIKSADSLKNATVKGGVHTTDQVALETQLKPLMDKNKALMAKYYGSTDEQKKDSVWMAAIMAESKQIGDDEDAIMKKFAETHTKTLPGLEALKQFAGSAPDYGTIQPMFAKLAPAVQSSADGKAYADMLEKVKAVSIGATAPDFTQNDTEGKPVSLASFRGKYVLIDFWASWCGPCRAENPHVVKAYNEFKDKNFTILGVSLDQPNAKDKWLKAIADDGLTWTQVSDLKFWKNEAAALYAVRAIPQNFLLDPQGKIIAKNLRGDALAAKLAEVIK</sequence>
<dbReference type="InterPro" id="IPR036249">
    <property type="entry name" value="Thioredoxin-like_sf"/>
</dbReference>
<dbReference type="InterPro" id="IPR050553">
    <property type="entry name" value="Thioredoxin_ResA/DsbE_sf"/>
</dbReference>
<dbReference type="PROSITE" id="PS51352">
    <property type="entry name" value="THIOREDOXIN_2"/>
    <property type="match status" value="1"/>
</dbReference>
<feature type="domain" description="Thioredoxin" evidence="6">
    <location>
        <begin position="236"/>
        <end position="376"/>
    </location>
</feature>
<dbReference type="RefSeq" id="WP_341843226.1">
    <property type="nucleotide sequence ID" value="NZ_CP149792.1"/>
</dbReference>
<name>A0ABZ2ZAA1_9BACT</name>
<dbReference type="EMBL" id="CP150096">
    <property type="protein sequence ID" value="WZN48638.1"/>
    <property type="molecule type" value="Genomic_DNA"/>
</dbReference>
<dbReference type="InterPro" id="IPR013766">
    <property type="entry name" value="Thioredoxin_domain"/>
</dbReference>
<evidence type="ECO:0000256" key="1">
    <source>
        <dbReference type="ARBA" id="ARBA00004196"/>
    </source>
</evidence>
<dbReference type="CDD" id="cd02966">
    <property type="entry name" value="TlpA_like_family"/>
    <property type="match status" value="1"/>
</dbReference>
<dbReference type="PROSITE" id="PS00194">
    <property type="entry name" value="THIOREDOXIN_1"/>
    <property type="match status" value="1"/>
</dbReference>
<evidence type="ECO:0000256" key="2">
    <source>
        <dbReference type="ARBA" id="ARBA00022748"/>
    </source>
</evidence>
<dbReference type="SUPFAM" id="SSF52833">
    <property type="entry name" value="Thioredoxin-like"/>
    <property type="match status" value="1"/>
</dbReference>
<dbReference type="PANTHER" id="PTHR42852">
    <property type="entry name" value="THIOL:DISULFIDE INTERCHANGE PROTEIN DSBE"/>
    <property type="match status" value="1"/>
</dbReference>
<dbReference type="InterPro" id="IPR000866">
    <property type="entry name" value="AhpC/TSA"/>
</dbReference>
<gene>
    <name evidence="7" type="ORF">WJU22_10675</name>
</gene>
<keyword evidence="8" id="KW-1185">Reference proteome</keyword>
<keyword evidence="3" id="KW-1015">Disulfide bond</keyword>
<evidence type="ECO:0000259" key="6">
    <source>
        <dbReference type="PROSITE" id="PS51352"/>
    </source>
</evidence>
<dbReference type="Pfam" id="PF14289">
    <property type="entry name" value="DUF4369"/>
    <property type="match status" value="1"/>
</dbReference>
<feature type="chain" id="PRO_5045309648" evidence="5">
    <location>
        <begin position="20"/>
        <end position="376"/>
    </location>
</feature>
<dbReference type="InterPro" id="IPR017937">
    <property type="entry name" value="Thioredoxin_CS"/>
</dbReference>
<protein>
    <submittedName>
        <fullName evidence="7">TlpA disulfide reductase family protein</fullName>
    </submittedName>
</protein>
<feature type="signal peptide" evidence="5">
    <location>
        <begin position="1"/>
        <end position="19"/>
    </location>
</feature>
<dbReference type="Gene3D" id="3.40.30.10">
    <property type="entry name" value="Glutaredoxin"/>
    <property type="match status" value="1"/>
</dbReference>
<keyword evidence="4" id="KW-0676">Redox-active center</keyword>
<reference evidence="7 8" key="1">
    <citation type="submission" date="2024-03" db="EMBL/GenBank/DDBJ databases">
        <title>Chitinophaga caseinilytica sp. nov., a casein hydrolysing bacterium isolated from forest soil.</title>
        <authorList>
            <person name="Lee D.S."/>
            <person name="Han D.M."/>
            <person name="Baek J.H."/>
            <person name="Choi D.G."/>
            <person name="Jeon J.H."/>
            <person name="Jeon C.O."/>
        </authorList>
    </citation>
    <scope>NUCLEOTIDE SEQUENCE [LARGE SCALE GENOMIC DNA]</scope>
    <source>
        <strain evidence="7 8">KACC 19118</strain>
    </source>
</reference>
<dbReference type="Proteomes" id="UP001449657">
    <property type="component" value="Chromosome"/>
</dbReference>
<keyword evidence="2" id="KW-0201">Cytochrome c-type biogenesis</keyword>
<evidence type="ECO:0000313" key="7">
    <source>
        <dbReference type="EMBL" id="WZN48638.1"/>
    </source>
</evidence>
<comment type="subcellular location">
    <subcellularLocation>
        <location evidence="1">Cell envelope</location>
    </subcellularLocation>
</comment>
<dbReference type="InterPro" id="IPR025380">
    <property type="entry name" value="DUF4369"/>
</dbReference>
<dbReference type="Pfam" id="PF00578">
    <property type="entry name" value="AhpC-TSA"/>
    <property type="match status" value="1"/>
</dbReference>
<keyword evidence="5" id="KW-0732">Signal</keyword>